<feature type="compositionally biased region" description="Basic and acidic residues" evidence="1">
    <location>
        <begin position="1329"/>
        <end position="1341"/>
    </location>
</feature>
<feature type="compositionally biased region" description="Low complexity" evidence="1">
    <location>
        <begin position="397"/>
        <end position="406"/>
    </location>
</feature>
<feature type="compositionally biased region" description="Basic and acidic residues" evidence="1">
    <location>
        <begin position="1700"/>
        <end position="1714"/>
    </location>
</feature>
<feature type="compositionally biased region" description="Polar residues" evidence="1">
    <location>
        <begin position="1091"/>
        <end position="1103"/>
    </location>
</feature>
<feature type="compositionally biased region" description="Basic and acidic residues" evidence="1">
    <location>
        <begin position="644"/>
        <end position="657"/>
    </location>
</feature>
<sequence length="1953" mass="219346">MMYGLLEERKENILTLSDITLPFKHSGNYIVPDDRDEIAELLDSLHSTGLISVLKSEDKVWVVVNKGVLLTKVDGILFAPKTFKEYVDVASNTGIVSVSGLTRLFPNYDPDMLICFLKNMQLCQELDPSFLKMTNLTAEDRDETGDSASETQRREERLLFFPCLLSTDRPKEMTSQVYQFGWCLHCTRENDFFLPRYFHVLSLRLAFKFSFSKGKELAEKLNRECKFWSNGIHWFDGYGVKVLVEIVDESQCVLVMMSCEKGDSKNMVSLRKNVIREVMNVYKESCPSLKVEELIIDPEELAYPVNRLRKKTVYGVFNLLSAIISKKRRYLVCDKRQKKLKEILPDESLILADISELSLLGGRDIKEVLGDSYINQDHNQQEQTETNQKDESATNHSSTQTTQTSESNDDQQKEPTTPKDKNYPLTQITSESNDDEHKEPTTPKDKNQTSESNDDEQKEPTIQEVKPTTIDSPTQISESNDDQQKVILTIDDLVEILRVLKSGHFQTTNWSDLGLYLGLTHDELDVIEADYPQNAKRCLRECLAKWLKTDFKATWDNLVHALIEAGEASAAAYITSGAAGVKTNSQFPIVPDHSDDKTTNESGNYTDMNYPESEMPQKIEEPGIQEVKPTTIDSPTQISESNDDQQKEPTTPKDKTDLPTQTTSESNDDEHKEPGIQDVKQTTNDSPTQTSESNDDQQKEPTSPKDKNYPLTQTTSESNDDEQKASGAAGIETNSQFPIVPDHSDDETTNESGNNTDMNYPESEKPQKIEEPGIQEVKPTTNDSPSQISESNDDQQKEPTIPEDKNHSATEISESNDDQQKEPTTPEDSSTQISEFNDDQQKEPTTPRDKTYPPTQTTSESNDDEHKEPTTPKDKNQTSESNDDEQKEPGIQEVKPTTNDSPTQISESNDDQQKEPITAMDKNQTSESDDDEQREPGIQEVKPTTIDSPTQISESNDDQQKEPTTPKDKNYSPTETSESNDDQQKASDAAGIETNSQFPIVPDHSDDKTTNESGNNTDTNYPKSEMPQKIEEPGIQEVKPTTNDSPTQISESNDNQQKGPTNPEDKNYPPTQTTSESNDDEQKEPGIQEVKPTTNDSPTQINESNDDQQKEPTTPEDTSTQTTSESNDDQHEEPAIPKDKTYPLTQTSESNDDEQKEPGIQEVKPTTNDSPTQTSESNDDHKKEPTTPKDKNYPPTQTTSESNDDQHKESGIQEVKPTTNDSPTQISESNDDQQKEPTTPKDKNYSPTETSESNDDQQKASGAAGVKTDSQFPIVPDHSDDKTTNESGNNTDMNYPESEMPQKIEEPGIQEVKPTTNDSPTQISESNDDQQKEPTNPEDKNYPPTQTTSESNDDEQKEPGIQEVKPTTNDSPTQISESNDDQQKEPTTQKDSSTQTSESNDDEQKEPITAQDKNQTSESNDDEQREPGIQEVKPITNDSPTQISESNDDQQKEPTTPEDTSTQTTSESNDDQQKEPTTPKNKTYPLTQTSESNDDEQKEPGIQEVKPTTNDSPTQISESNDDQQKEPTAPKDKNYPPTQTTSETNDDEHKEPGIQKVKPTTNDSSTQISESNDDQQKEPTTPKDKNYLPTQTTSESNDQQKEPGIQEMKPTTNDSPTQISESNDDQQKEPTTPEDSSTQTSEFKDDQQKEPITPKDKNYPPTQATSESDDDEHKEPGIQKVKVKPATNDSPTQISESNDDQQKEPTIPEDKNHSATEISESNDDEQKEPTTPKDKNYPPTQTTSESNDDQHKEPTIQEVKSASIDSPTQISESNDDQQKASGAAGIKTNSQFPIVPDHSDDKTNESGNNTDTNHPESERPQKIKGATKSTTVELTSQKIDKKIASHVLAENISSIIKCCKEFELTELAEKFMEMHIITREEMEDLVKNIKKNSRRMNIYQMKQLLKQLERAVSFRGEIFSWFLKILEDYDTEASQEVARKLEADYEKMCPSKP</sequence>
<keyword evidence="4" id="KW-1185">Reference proteome</keyword>
<accession>A0AAN0JA49</accession>
<dbReference type="Pfam" id="PF00531">
    <property type="entry name" value="Death"/>
    <property type="match status" value="1"/>
</dbReference>
<dbReference type="Proteomes" id="UP000007879">
    <property type="component" value="Unassembled WGS sequence"/>
</dbReference>
<feature type="compositionally biased region" description="Basic and acidic residues" evidence="1">
    <location>
        <begin position="1128"/>
        <end position="1141"/>
    </location>
</feature>
<feature type="region of interest" description="Disordered" evidence="1">
    <location>
        <begin position="378"/>
        <end position="480"/>
    </location>
</feature>
<feature type="compositionally biased region" description="Polar residues" evidence="1">
    <location>
        <begin position="631"/>
        <end position="640"/>
    </location>
</feature>
<proteinExistence type="predicted"/>
<feature type="compositionally biased region" description="Polar residues" evidence="1">
    <location>
        <begin position="1365"/>
        <end position="1377"/>
    </location>
</feature>
<dbReference type="PROSITE" id="PS50017">
    <property type="entry name" value="DEATH_DOMAIN"/>
    <property type="match status" value="1"/>
</dbReference>
<feature type="compositionally biased region" description="Basic and acidic residues" evidence="1">
    <location>
        <begin position="1522"/>
        <end position="1534"/>
    </location>
</feature>
<feature type="compositionally biased region" description="Polar residues" evidence="1">
    <location>
        <begin position="822"/>
        <end position="835"/>
    </location>
</feature>
<feature type="compositionally biased region" description="Basic and acidic residues" evidence="1">
    <location>
        <begin position="435"/>
        <end position="448"/>
    </location>
</feature>
<dbReference type="SMART" id="SM00005">
    <property type="entry name" value="DEATH"/>
    <property type="match status" value="1"/>
</dbReference>
<feature type="compositionally biased region" description="Polar residues" evidence="1">
    <location>
        <begin position="1011"/>
        <end position="1022"/>
    </location>
</feature>
<feature type="compositionally biased region" description="Basic and acidic residues" evidence="1">
    <location>
        <begin position="1642"/>
        <end position="1658"/>
    </location>
</feature>
<feature type="compositionally biased region" description="Basic and acidic residues" evidence="1">
    <location>
        <begin position="1574"/>
        <end position="1586"/>
    </location>
</feature>
<feature type="compositionally biased region" description="Polar residues" evidence="1">
    <location>
        <begin position="1506"/>
        <end position="1518"/>
    </location>
</feature>
<reference evidence="3" key="2">
    <citation type="submission" date="2024-06" db="UniProtKB">
        <authorList>
            <consortium name="EnsemblMetazoa"/>
        </authorList>
    </citation>
    <scope>IDENTIFICATION</scope>
</reference>
<dbReference type="InterPro" id="IPR000488">
    <property type="entry name" value="Death_dom"/>
</dbReference>
<feature type="compositionally biased region" description="Polar residues" evidence="1">
    <location>
        <begin position="1609"/>
        <end position="1621"/>
    </location>
</feature>
<feature type="compositionally biased region" description="Polar residues" evidence="1">
    <location>
        <begin position="1216"/>
        <end position="1228"/>
    </location>
</feature>
<dbReference type="Gene3D" id="1.10.533.10">
    <property type="entry name" value="Death Domain, Fas"/>
    <property type="match status" value="1"/>
</dbReference>
<feature type="compositionally biased region" description="Polar residues" evidence="1">
    <location>
        <begin position="1558"/>
        <end position="1570"/>
    </location>
</feature>
<feature type="compositionally biased region" description="Polar residues" evidence="1">
    <location>
        <begin position="1758"/>
        <end position="1772"/>
    </location>
</feature>
<feature type="compositionally biased region" description="Polar residues" evidence="1">
    <location>
        <begin position="1588"/>
        <end position="1597"/>
    </location>
</feature>
<feature type="compositionally biased region" description="Basic and acidic residues" evidence="1">
    <location>
        <begin position="762"/>
        <end position="771"/>
    </location>
</feature>
<protein>
    <recommendedName>
        <fullName evidence="2">Death domain-containing protein</fullName>
    </recommendedName>
</protein>
<feature type="compositionally biased region" description="Polar residues" evidence="1">
    <location>
        <begin position="469"/>
        <end position="478"/>
    </location>
</feature>
<feature type="compositionally biased region" description="Polar residues" evidence="1">
    <location>
        <begin position="1436"/>
        <end position="1445"/>
    </location>
</feature>
<name>A0AAN0JA49_AMPQE</name>
<feature type="compositionally biased region" description="Polar residues" evidence="1">
    <location>
        <begin position="1313"/>
        <end position="1325"/>
    </location>
</feature>
<feature type="compositionally biased region" description="Basic and acidic residues" evidence="1">
    <location>
        <begin position="696"/>
        <end position="708"/>
    </location>
</feature>
<evidence type="ECO:0000256" key="1">
    <source>
        <dbReference type="SAM" id="MobiDB-lite"/>
    </source>
</evidence>
<feature type="compositionally biased region" description="Low complexity" evidence="1">
    <location>
        <begin position="1453"/>
        <end position="1467"/>
    </location>
</feature>
<feature type="compositionally biased region" description="Low complexity" evidence="1">
    <location>
        <begin position="1111"/>
        <end position="1125"/>
    </location>
</feature>
<feature type="compositionally biased region" description="Polar residues" evidence="1">
    <location>
        <begin position="1164"/>
        <end position="1176"/>
    </location>
</feature>
<evidence type="ECO:0000259" key="2">
    <source>
        <dbReference type="PROSITE" id="PS50017"/>
    </source>
</evidence>
<feature type="compositionally biased region" description="Polar residues" evidence="1">
    <location>
        <begin position="1687"/>
        <end position="1696"/>
    </location>
</feature>
<evidence type="ECO:0000313" key="3">
    <source>
        <dbReference type="EnsemblMetazoa" id="XP_019853915.1"/>
    </source>
</evidence>
<feature type="compositionally biased region" description="Basic and acidic residues" evidence="1">
    <location>
        <begin position="839"/>
        <end position="851"/>
    </location>
</feature>
<dbReference type="EnsemblMetazoa" id="XM_019998356.1">
    <property type="protein sequence ID" value="XP_019853915.1"/>
    <property type="gene ID" value="LOC100639448"/>
</dbReference>
<feature type="compositionally biased region" description="Polar residues" evidence="1">
    <location>
        <begin position="1475"/>
        <end position="1491"/>
    </location>
</feature>
<organism evidence="3 4">
    <name type="scientific">Amphimedon queenslandica</name>
    <name type="common">Sponge</name>
    <dbReference type="NCBI Taxonomy" id="400682"/>
    <lineage>
        <taxon>Eukaryota</taxon>
        <taxon>Metazoa</taxon>
        <taxon>Porifera</taxon>
        <taxon>Demospongiae</taxon>
        <taxon>Heteroscleromorpha</taxon>
        <taxon>Haplosclerida</taxon>
        <taxon>Niphatidae</taxon>
        <taxon>Amphimedon</taxon>
    </lineage>
</organism>
<feature type="compositionally biased region" description="Basic and acidic residues" evidence="1">
    <location>
        <begin position="1727"/>
        <end position="1736"/>
    </location>
</feature>
<feature type="compositionally biased region" description="Polar residues" evidence="1">
    <location>
        <begin position="895"/>
        <end position="907"/>
    </location>
</feature>
<feature type="compositionally biased region" description="Basic and acidic residues" evidence="1">
    <location>
        <begin position="794"/>
        <end position="808"/>
    </location>
</feature>
<feature type="compositionally biased region" description="Polar residues" evidence="1">
    <location>
        <begin position="1389"/>
        <end position="1398"/>
    </location>
</feature>
<feature type="compositionally biased region" description="Basic and acidic residues" evidence="1">
    <location>
        <begin position="864"/>
        <end position="877"/>
    </location>
</feature>
<feature type="region of interest" description="Disordered" evidence="1">
    <location>
        <begin position="583"/>
        <end position="1830"/>
    </location>
</feature>
<dbReference type="GO" id="GO:0007165">
    <property type="term" value="P:signal transduction"/>
    <property type="evidence" value="ECO:0007669"/>
    <property type="project" value="InterPro"/>
</dbReference>
<feature type="compositionally biased region" description="Polar residues" evidence="1">
    <location>
        <begin position="778"/>
        <end position="790"/>
    </location>
</feature>
<dbReference type="RefSeq" id="XP_019853915.1">
    <property type="nucleotide sequence ID" value="XM_019998356.1"/>
</dbReference>
<feature type="compositionally biased region" description="Polar residues" evidence="1">
    <location>
        <begin position="679"/>
        <end position="692"/>
    </location>
</feature>
<evidence type="ECO:0000313" key="4">
    <source>
        <dbReference type="Proteomes" id="UP000007879"/>
    </source>
</evidence>
<feature type="compositionally biased region" description="Basic and acidic residues" evidence="1">
    <location>
        <begin position="958"/>
        <end position="970"/>
    </location>
</feature>
<dbReference type="KEGG" id="aqu:100639448"/>
<feature type="compositionally biased region" description="Basic and acidic residues" evidence="1">
    <location>
        <begin position="1178"/>
        <end position="1192"/>
    </location>
</feature>
<feature type="compositionally biased region" description="Basic and acidic residues" evidence="1">
    <location>
        <begin position="1232"/>
        <end position="1244"/>
    </location>
</feature>
<dbReference type="InterPro" id="IPR011029">
    <property type="entry name" value="DEATH-like_dom_sf"/>
</dbReference>
<dbReference type="GeneID" id="100639448"/>
<dbReference type="SUPFAM" id="SSF47986">
    <property type="entry name" value="DEATH domain"/>
    <property type="match status" value="1"/>
</dbReference>
<dbReference type="CDD" id="cd01670">
    <property type="entry name" value="Death"/>
    <property type="match status" value="1"/>
</dbReference>
<reference evidence="4" key="1">
    <citation type="journal article" date="2010" name="Nature">
        <title>The Amphimedon queenslandica genome and the evolution of animal complexity.</title>
        <authorList>
            <person name="Srivastava M."/>
            <person name="Simakov O."/>
            <person name="Chapman J."/>
            <person name="Fahey B."/>
            <person name="Gauthier M.E."/>
            <person name="Mitros T."/>
            <person name="Richards G.S."/>
            <person name="Conaco C."/>
            <person name="Dacre M."/>
            <person name="Hellsten U."/>
            <person name="Larroux C."/>
            <person name="Putnam N.H."/>
            <person name="Stanke M."/>
            <person name="Adamska M."/>
            <person name="Darling A."/>
            <person name="Degnan S.M."/>
            <person name="Oakley T.H."/>
            <person name="Plachetzki D.C."/>
            <person name="Zhai Y."/>
            <person name="Adamski M."/>
            <person name="Calcino A."/>
            <person name="Cummins S.F."/>
            <person name="Goodstein D.M."/>
            <person name="Harris C."/>
            <person name="Jackson D.J."/>
            <person name="Leys S.P."/>
            <person name="Shu S."/>
            <person name="Woodcroft B.J."/>
            <person name="Vervoort M."/>
            <person name="Kosik K.S."/>
            <person name="Manning G."/>
            <person name="Degnan B.M."/>
            <person name="Rokhsar D.S."/>
        </authorList>
    </citation>
    <scope>NUCLEOTIDE SEQUENCE [LARGE SCALE GENOMIC DNA]</scope>
</reference>
<feature type="compositionally biased region" description="Polar residues" evidence="1">
    <location>
        <begin position="1039"/>
        <end position="1060"/>
    </location>
</feature>
<feature type="compositionally biased region" description="Basic and acidic residues" evidence="1">
    <location>
        <begin position="410"/>
        <end position="422"/>
    </location>
</feature>
<feature type="domain" description="Death" evidence="2">
    <location>
        <begin position="509"/>
        <end position="578"/>
    </location>
</feature>
<feature type="compositionally biased region" description="Polar residues" evidence="1">
    <location>
        <begin position="1629"/>
        <end position="1641"/>
    </location>
</feature>
<feature type="compositionally biased region" description="Polar residues" evidence="1">
    <location>
        <begin position="945"/>
        <end position="954"/>
    </location>
</feature>